<sequence length="459" mass="49367">MSGDLSSRVLPAHVLDRTDVQAALKRHDFGQVFKLARQWGGVSFLKIADACDIKPERVGKLARGDGAITTYEKIAYIADAMGIPGHMIGMSPRPWEEASTPTASGRPELIPPLATVAPRIANVPESNDLGTVDLEGDEVQRRRFLAASIGIATGATMTPGATVGRIGPRQVQHLQRRTTRLRSLDDVLGGADTRHIYRAELGTTLNLLRSASYTETTGRQLLSLVAEQAQQAGWAAFDAGRQTEASALYEKAFQAATEAQDAALAGNSLAFLAYQQVSTGTSGVATAAASCETASADAPPTVRALLFERRAWAHAKAGQAKETEQALGQAEEALTGSGSDRPGPDWASWVDTRELQIMKGRCWTELRRPLRAVPALEAALADFNDAHARDKSLYLTWLAHAYLDAEEVEQSAAVITRAMDLSAGIGSVRPQQRANEFLVRLQPHRTIAPVAELMDRAAM</sequence>
<organism evidence="2 3">
    <name type="scientific">Streptomyces xantholiticus</name>
    <dbReference type="NCBI Taxonomy" id="68285"/>
    <lineage>
        <taxon>Bacteria</taxon>
        <taxon>Bacillati</taxon>
        <taxon>Actinomycetota</taxon>
        <taxon>Actinomycetes</taxon>
        <taxon>Kitasatosporales</taxon>
        <taxon>Streptomycetaceae</taxon>
        <taxon>Streptomyces</taxon>
    </lineage>
</organism>
<gene>
    <name evidence="2" type="ORF">ABT276_09425</name>
</gene>
<dbReference type="EMBL" id="JBEPBX010000006">
    <property type="protein sequence ID" value="MER6613586.1"/>
    <property type="molecule type" value="Genomic_DNA"/>
</dbReference>
<feature type="region of interest" description="Disordered" evidence="1">
    <location>
        <begin position="318"/>
        <end position="347"/>
    </location>
</feature>
<dbReference type="SUPFAM" id="SSF48452">
    <property type="entry name" value="TPR-like"/>
    <property type="match status" value="1"/>
</dbReference>
<reference evidence="2 3" key="1">
    <citation type="submission" date="2024-06" db="EMBL/GenBank/DDBJ databases">
        <title>The Natural Products Discovery Center: Release of the First 8490 Sequenced Strains for Exploring Actinobacteria Biosynthetic Diversity.</title>
        <authorList>
            <person name="Kalkreuter E."/>
            <person name="Kautsar S.A."/>
            <person name="Yang D."/>
            <person name="Bader C.D."/>
            <person name="Teijaro C.N."/>
            <person name="Fluegel L."/>
            <person name="Davis C.M."/>
            <person name="Simpson J.R."/>
            <person name="Lauterbach L."/>
            <person name="Steele A.D."/>
            <person name="Gui C."/>
            <person name="Meng S."/>
            <person name="Li G."/>
            <person name="Viehrig K."/>
            <person name="Ye F."/>
            <person name="Su P."/>
            <person name="Kiefer A.F."/>
            <person name="Nichols A."/>
            <person name="Cepeda A.J."/>
            <person name="Yan W."/>
            <person name="Fan B."/>
            <person name="Jiang Y."/>
            <person name="Adhikari A."/>
            <person name="Zheng C.-J."/>
            <person name="Schuster L."/>
            <person name="Cowan T.M."/>
            <person name="Smanski M.J."/>
            <person name="Chevrette M.G."/>
            <person name="De Carvalho L.P.S."/>
            <person name="Shen B."/>
        </authorList>
    </citation>
    <scope>NUCLEOTIDE SEQUENCE [LARGE SCALE GENOMIC DNA]</scope>
    <source>
        <strain evidence="2 3">NPDC000837</strain>
    </source>
</reference>
<dbReference type="InterPro" id="IPR011990">
    <property type="entry name" value="TPR-like_helical_dom_sf"/>
</dbReference>
<name>A0ABV1UTL0_9ACTN</name>
<evidence type="ECO:0000313" key="2">
    <source>
        <dbReference type="EMBL" id="MER6613586.1"/>
    </source>
</evidence>
<keyword evidence="3" id="KW-1185">Reference proteome</keyword>
<evidence type="ECO:0000256" key="1">
    <source>
        <dbReference type="SAM" id="MobiDB-lite"/>
    </source>
</evidence>
<protein>
    <submittedName>
        <fullName evidence="2">XRE family transcriptional regulator</fullName>
    </submittedName>
</protein>
<dbReference type="Proteomes" id="UP001445472">
    <property type="component" value="Unassembled WGS sequence"/>
</dbReference>
<proteinExistence type="predicted"/>
<dbReference type="Gene3D" id="1.25.40.10">
    <property type="entry name" value="Tetratricopeptide repeat domain"/>
    <property type="match status" value="1"/>
</dbReference>
<dbReference type="RefSeq" id="WP_351975649.1">
    <property type="nucleotide sequence ID" value="NZ_JBEPBX010000006.1"/>
</dbReference>
<comment type="caution">
    <text evidence="2">The sequence shown here is derived from an EMBL/GenBank/DDBJ whole genome shotgun (WGS) entry which is preliminary data.</text>
</comment>
<evidence type="ECO:0000313" key="3">
    <source>
        <dbReference type="Proteomes" id="UP001445472"/>
    </source>
</evidence>
<accession>A0ABV1UTL0</accession>